<dbReference type="Pfam" id="PF00392">
    <property type="entry name" value="GntR"/>
    <property type="match status" value="1"/>
</dbReference>
<evidence type="ECO:0000256" key="3">
    <source>
        <dbReference type="ARBA" id="ARBA00023163"/>
    </source>
</evidence>
<dbReference type="SUPFAM" id="SSF48008">
    <property type="entry name" value="GntR ligand-binding domain-like"/>
    <property type="match status" value="1"/>
</dbReference>
<dbReference type="Proteomes" id="UP000620591">
    <property type="component" value="Unassembled WGS sequence"/>
</dbReference>
<dbReference type="PANTHER" id="PTHR43537:SF24">
    <property type="entry name" value="GLUCONATE OPERON TRANSCRIPTIONAL REPRESSOR"/>
    <property type="match status" value="1"/>
</dbReference>
<comment type="caution">
    <text evidence="5">The sequence shown here is derived from an EMBL/GenBank/DDBJ whole genome shotgun (WGS) entry which is preliminary data.</text>
</comment>
<dbReference type="InterPro" id="IPR011711">
    <property type="entry name" value="GntR_C"/>
</dbReference>
<dbReference type="GO" id="GO:0003677">
    <property type="term" value="F:DNA binding"/>
    <property type="evidence" value="ECO:0007669"/>
    <property type="project" value="UniProtKB-KW"/>
</dbReference>
<dbReference type="Gene3D" id="1.20.120.530">
    <property type="entry name" value="GntR ligand-binding domain-like"/>
    <property type="match status" value="1"/>
</dbReference>
<dbReference type="CDD" id="cd07377">
    <property type="entry name" value="WHTH_GntR"/>
    <property type="match status" value="1"/>
</dbReference>
<dbReference type="InterPro" id="IPR008920">
    <property type="entry name" value="TF_FadR/GntR_C"/>
</dbReference>
<dbReference type="PROSITE" id="PS50949">
    <property type="entry name" value="HTH_GNTR"/>
    <property type="match status" value="1"/>
</dbReference>
<dbReference type="AlphaFoldDB" id="A0A8I0K1D7"/>
<keyword evidence="1" id="KW-0805">Transcription regulation</keyword>
<dbReference type="RefSeq" id="WP_187769912.1">
    <property type="nucleotide sequence ID" value="NZ_JACTVM010000004.1"/>
</dbReference>
<evidence type="ECO:0000256" key="1">
    <source>
        <dbReference type="ARBA" id="ARBA00023015"/>
    </source>
</evidence>
<dbReference type="GO" id="GO:0003700">
    <property type="term" value="F:DNA-binding transcription factor activity"/>
    <property type="evidence" value="ECO:0007669"/>
    <property type="project" value="InterPro"/>
</dbReference>
<accession>A0A8I0K1D7</accession>
<name>A0A8I0K1D7_9ACTN</name>
<keyword evidence="3" id="KW-0804">Transcription</keyword>
<proteinExistence type="predicted"/>
<dbReference type="SMART" id="SM00895">
    <property type="entry name" value="FCD"/>
    <property type="match status" value="1"/>
</dbReference>
<gene>
    <name evidence="5" type="ORF">IBG24_13825</name>
</gene>
<dbReference type="PANTHER" id="PTHR43537">
    <property type="entry name" value="TRANSCRIPTIONAL REGULATOR, GNTR FAMILY"/>
    <property type="match status" value="1"/>
</dbReference>
<evidence type="ECO:0000259" key="4">
    <source>
        <dbReference type="PROSITE" id="PS50949"/>
    </source>
</evidence>
<dbReference type="SUPFAM" id="SSF46785">
    <property type="entry name" value="Winged helix' DNA-binding domain"/>
    <property type="match status" value="1"/>
</dbReference>
<dbReference type="InterPro" id="IPR036390">
    <property type="entry name" value="WH_DNA-bd_sf"/>
</dbReference>
<dbReference type="InterPro" id="IPR036388">
    <property type="entry name" value="WH-like_DNA-bd_sf"/>
</dbReference>
<reference evidence="5" key="1">
    <citation type="submission" date="2020-09" db="EMBL/GenBank/DDBJ databases">
        <title>Novel species in genus Aeromicrobium.</title>
        <authorList>
            <person name="Zhang G."/>
        </authorList>
    </citation>
    <scope>NUCLEOTIDE SEQUENCE</scope>
    <source>
        <strain evidence="5">Zg-636</strain>
    </source>
</reference>
<evidence type="ECO:0000313" key="5">
    <source>
        <dbReference type="EMBL" id="MBC9227391.1"/>
    </source>
</evidence>
<protein>
    <submittedName>
        <fullName evidence="5">GntR family transcriptional regulator</fullName>
    </submittedName>
</protein>
<dbReference type="Gene3D" id="1.10.10.10">
    <property type="entry name" value="Winged helix-like DNA-binding domain superfamily/Winged helix DNA-binding domain"/>
    <property type="match status" value="1"/>
</dbReference>
<dbReference type="SMART" id="SM00345">
    <property type="entry name" value="HTH_GNTR"/>
    <property type="match status" value="1"/>
</dbReference>
<dbReference type="Pfam" id="PF07729">
    <property type="entry name" value="FCD"/>
    <property type="match status" value="1"/>
</dbReference>
<organism evidence="5 6">
    <name type="scientific">Aeromicrobium senzhongii</name>
    <dbReference type="NCBI Taxonomy" id="2663859"/>
    <lineage>
        <taxon>Bacteria</taxon>
        <taxon>Bacillati</taxon>
        <taxon>Actinomycetota</taxon>
        <taxon>Actinomycetes</taxon>
        <taxon>Propionibacteriales</taxon>
        <taxon>Nocardioidaceae</taxon>
        <taxon>Aeromicrobium</taxon>
    </lineage>
</organism>
<evidence type="ECO:0000256" key="2">
    <source>
        <dbReference type="ARBA" id="ARBA00023125"/>
    </source>
</evidence>
<keyword evidence="2" id="KW-0238">DNA-binding</keyword>
<dbReference type="EMBL" id="JACTVM010000004">
    <property type="protein sequence ID" value="MBC9227391.1"/>
    <property type="molecule type" value="Genomic_DNA"/>
</dbReference>
<feature type="domain" description="HTH gntR-type" evidence="4">
    <location>
        <begin position="5"/>
        <end position="72"/>
    </location>
</feature>
<sequence length="249" mass="26773">MTARPTAADRVFALLRERIVGGDLAAGSQHSIYRLSEQLDVSRTPVREAVLRLADLGLVEVERNRGIRIRGVTVADVREVFELRLLLEVPAAAAAARRADAILRSALATNIEVTREHAQAGREADFTQVDRDFHALIASASQNTRLEAEVARLRDSIQARGVSTFGRSRPLAEVVAEHAPVADAIGRGEPEQAAGAMADHLEHTGTLLMGQVAARDEVVDRRWAAPVRAAVAAAGSSMLLTDDSDEGPR</sequence>
<evidence type="ECO:0000313" key="6">
    <source>
        <dbReference type="Proteomes" id="UP000620591"/>
    </source>
</evidence>
<dbReference type="InterPro" id="IPR000524">
    <property type="entry name" value="Tscrpt_reg_HTH_GntR"/>
</dbReference>